<organism evidence="6 7">
    <name type="scientific">Rhizoctonia solani</name>
    <dbReference type="NCBI Taxonomy" id="456999"/>
    <lineage>
        <taxon>Eukaryota</taxon>
        <taxon>Fungi</taxon>
        <taxon>Dikarya</taxon>
        <taxon>Basidiomycota</taxon>
        <taxon>Agaricomycotina</taxon>
        <taxon>Agaricomycetes</taxon>
        <taxon>Cantharellales</taxon>
        <taxon>Ceratobasidiaceae</taxon>
        <taxon>Rhizoctonia</taxon>
    </lineage>
</organism>
<evidence type="ECO:0000313" key="6">
    <source>
        <dbReference type="EMBL" id="QRW18170.1"/>
    </source>
</evidence>
<keyword evidence="2" id="KW-0274">FAD</keyword>
<evidence type="ECO:0000259" key="5">
    <source>
        <dbReference type="Pfam" id="PF01494"/>
    </source>
</evidence>
<evidence type="ECO:0000256" key="3">
    <source>
        <dbReference type="ARBA" id="ARBA00023002"/>
    </source>
</evidence>
<keyword evidence="3" id="KW-0560">Oxidoreductase</keyword>
<sequence length="917" mass="100732">MSILHPRKKRRMDSHPGHFDLVVVGCGGGHDETNLSAYLLKPRDKAWSDGILGLEAGSGYGALKRLFGTTHPHLFSSLFKPHQSKSKRPTNLLDKAHTSSVDKAHTVFTHLRAYLITHAHLDHCASLIISSGSLPGPTRYILGAQSVLEDLERCIWKPGRCWPHIVGWDQSEPSSNTAGGILRSLKLASSDNKDGGDKDEDYLPIRAGLDDMSVRVVPLSHGCAYTSSAFFIRHMRTRHEFLFFGDVEADPLPLGSSSASSCTSSSNSHAVNSPARPMLLPVWSHTAHLFTSNRLRALLIECSYPAGRPESRLFGHLSVEGLRKEIKVLADEVVKLQPSRIGGEKVINSVKVRQPSGTDRPTRRPLKRRPSSDLPYPRTRSLVKSPASATPSSPSPSPAPAPAGPLSGLRVIVTHCKEPPPGFDLQGAQTIADYIVEQLKFGVKSLGLGPDETGVEYIAACQGDEFDTPIKHVMILGLGICGPLAALAILQRTIVPTVTIYELRPEPTTIGGGLNISPNAHRLLERLGVSPLSFAGATPTVLFQNQNGGKIGVFWYGGGWDPYARGAIGMRVLRSDLLQGLLRTMEKYEKEGRLKIVYGKRAEEIEEDENGVSIRFSDGELTKGDLLIGADGIHSFTRRQLYSDNDKLETTPRAVYSGVTTIYGVVPSSKIPQSLLDPLSRHQSIRTISPHEGLFAISYATASRSHVHWFSSRTPRVPPPADEPEPNHESVRDSLIQMYGKHPAPIPNLIQATDHIYYWPVFRLAPIPDKWYSSSGRVVLIGDAAHAMPPHAAQGLGMGIEDSVLVARVVSALEQRAREVANLAKRGRSVRNKVGLGAELWAREYQAKRVKRVNRFVKHAESQGRARKDSGWRIGILREWMLWVAFPLINFFGLLAVYDIQGWGYDPDDEIIKLDGL</sequence>
<dbReference type="InterPro" id="IPR000396">
    <property type="entry name" value="Pdiesterase2"/>
</dbReference>
<dbReference type="InterPro" id="IPR036188">
    <property type="entry name" value="FAD/NAD-bd_sf"/>
</dbReference>
<dbReference type="PANTHER" id="PTHR28283:SF1">
    <property type="entry name" value="3',5'-CYCLIC-NUCLEOTIDE PHOSPHODIESTERASE 1"/>
    <property type="match status" value="1"/>
</dbReference>
<dbReference type="GO" id="GO:0006198">
    <property type="term" value="P:cAMP catabolic process"/>
    <property type="evidence" value="ECO:0007669"/>
    <property type="project" value="InterPro"/>
</dbReference>
<dbReference type="GO" id="GO:0004115">
    <property type="term" value="F:3',5'-cyclic-AMP phosphodiesterase activity"/>
    <property type="evidence" value="ECO:0007669"/>
    <property type="project" value="InterPro"/>
</dbReference>
<evidence type="ECO:0000256" key="1">
    <source>
        <dbReference type="ARBA" id="ARBA00022630"/>
    </source>
</evidence>
<feature type="compositionally biased region" description="Pro residues" evidence="4">
    <location>
        <begin position="393"/>
        <end position="403"/>
    </location>
</feature>
<dbReference type="GO" id="GO:0047555">
    <property type="term" value="F:3',5'-cyclic-GMP phosphodiesterase activity"/>
    <property type="evidence" value="ECO:0007669"/>
    <property type="project" value="TreeGrafter"/>
</dbReference>
<evidence type="ECO:0000256" key="2">
    <source>
        <dbReference type="ARBA" id="ARBA00022827"/>
    </source>
</evidence>
<dbReference type="GO" id="GO:1902660">
    <property type="term" value="P:negative regulation of glucose mediated signaling pathway"/>
    <property type="evidence" value="ECO:0007669"/>
    <property type="project" value="TreeGrafter"/>
</dbReference>
<dbReference type="CDD" id="cd07735">
    <property type="entry name" value="class_II_PDE_MBL-fold"/>
    <property type="match status" value="1"/>
</dbReference>
<dbReference type="GO" id="GO:0016491">
    <property type="term" value="F:oxidoreductase activity"/>
    <property type="evidence" value="ECO:0007669"/>
    <property type="project" value="UniProtKB-KW"/>
</dbReference>
<dbReference type="PANTHER" id="PTHR28283">
    <property type="entry name" value="3',5'-CYCLIC-NUCLEOTIDE PHOSPHODIESTERASE 1"/>
    <property type="match status" value="1"/>
</dbReference>
<name>A0A8H8NRV1_9AGAM</name>
<dbReference type="AlphaFoldDB" id="A0A8H8NRV1"/>
<dbReference type="RefSeq" id="XP_043178407.1">
    <property type="nucleotide sequence ID" value="XM_043322911.1"/>
</dbReference>
<dbReference type="Gene3D" id="3.50.50.60">
    <property type="entry name" value="FAD/NAD(P)-binding domain"/>
    <property type="match status" value="1"/>
</dbReference>
<feature type="region of interest" description="Disordered" evidence="4">
    <location>
        <begin position="347"/>
        <end position="404"/>
    </location>
</feature>
<protein>
    <submittedName>
        <fullName evidence="6">cAMP phosphodiesterases class-II domain-containing protein</fullName>
    </submittedName>
</protein>
<evidence type="ECO:0000313" key="7">
    <source>
        <dbReference type="Proteomes" id="UP000650533"/>
    </source>
</evidence>
<dbReference type="GeneID" id="67025374"/>
<dbReference type="SUPFAM" id="SSF51905">
    <property type="entry name" value="FAD/NAD(P)-binding domain"/>
    <property type="match status" value="1"/>
</dbReference>
<dbReference type="SUPFAM" id="SSF56281">
    <property type="entry name" value="Metallo-hydrolase/oxidoreductase"/>
    <property type="match status" value="1"/>
</dbReference>
<dbReference type="KEGG" id="rsx:RhiXN_03094"/>
<dbReference type="InterPro" id="IPR036866">
    <property type="entry name" value="RibonucZ/Hydroxyglut_hydro"/>
</dbReference>
<feature type="domain" description="FAD-binding" evidence="5">
    <location>
        <begin position="585"/>
        <end position="815"/>
    </location>
</feature>
<evidence type="ECO:0000256" key="4">
    <source>
        <dbReference type="SAM" id="MobiDB-lite"/>
    </source>
</evidence>
<dbReference type="Proteomes" id="UP000650533">
    <property type="component" value="Chromosome 3"/>
</dbReference>
<dbReference type="Pfam" id="PF01494">
    <property type="entry name" value="FAD_binding_3"/>
    <property type="match status" value="1"/>
</dbReference>
<dbReference type="Gene3D" id="3.60.15.10">
    <property type="entry name" value="Ribonuclease Z/Hydroxyacylglutathione hydrolase-like"/>
    <property type="match status" value="1"/>
</dbReference>
<reference evidence="6" key="1">
    <citation type="submission" date="2020-05" db="EMBL/GenBank/DDBJ databases">
        <title>Evolutionary and genomic comparisons of hybrid uninucleate and nonhybrid Rhizoctonia fungi.</title>
        <authorList>
            <person name="Li C."/>
            <person name="Chen X."/>
        </authorList>
    </citation>
    <scope>NUCLEOTIDE SEQUENCE</scope>
    <source>
        <strain evidence="6">AG-1 IA</strain>
    </source>
</reference>
<dbReference type="EMBL" id="CP059660">
    <property type="protein sequence ID" value="QRW18170.1"/>
    <property type="molecule type" value="Genomic_DNA"/>
</dbReference>
<dbReference type="Pfam" id="PF02112">
    <property type="entry name" value="PDEase_II"/>
    <property type="match status" value="1"/>
</dbReference>
<dbReference type="PRINTS" id="PR00420">
    <property type="entry name" value="RNGMNOXGNASE"/>
</dbReference>
<dbReference type="InterPro" id="IPR002938">
    <property type="entry name" value="FAD-bd"/>
</dbReference>
<proteinExistence type="predicted"/>
<accession>A0A8H8NRV1</accession>
<keyword evidence="1" id="KW-0285">Flavoprotein</keyword>
<dbReference type="GO" id="GO:0071949">
    <property type="term" value="F:FAD binding"/>
    <property type="evidence" value="ECO:0007669"/>
    <property type="project" value="InterPro"/>
</dbReference>
<gene>
    <name evidence="6" type="ORF">RhiXN_03094</name>
</gene>